<name>A0A367XNK1_9ASCO</name>
<dbReference type="GO" id="GO:0003785">
    <property type="term" value="F:actin monomer binding"/>
    <property type="evidence" value="ECO:0007669"/>
    <property type="project" value="TreeGrafter"/>
</dbReference>
<comment type="caution">
    <text evidence="10">The sequence shown here is derived from an EMBL/GenBank/DDBJ whole genome shotgun (WGS) entry which is preliminary data.</text>
</comment>
<dbReference type="Pfam" id="PF00241">
    <property type="entry name" value="Cofilin_ADF"/>
    <property type="match status" value="2"/>
</dbReference>
<gene>
    <name evidence="10" type="primary">TWF1_1</name>
    <name evidence="10" type="ORF">Cantr_04416</name>
</gene>
<dbReference type="AlphaFoldDB" id="A0A367XNK1"/>
<feature type="region of interest" description="Disordered" evidence="8">
    <location>
        <begin position="314"/>
        <end position="349"/>
    </location>
</feature>
<evidence type="ECO:0000256" key="3">
    <source>
        <dbReference type="ARBA" id="ARBA00022490"/>
    </source>
</evidence>
<sequence>MSTQSGITVSQELNESFRSLTPTSALIIKISPDSTELIPDKTITSNTSASLFTDLNSHISSQFPDPAYIVISSDEQDNTKSFISFIPDVAKLRSKMLYASTRNTIINSLGSGIGPKVAFSELEELTWDSFQKSIASDDNADTGLLTEDEKILQGINNLSSFGNHGFKKKLASMGGEEDLAKNQDILYKFDPELTAAFDGVSSADADKLIVFNIDLAAELVKLQTVESGVGVSQLVGVLDGANGVKSPQYSVYAYRPGSLAFIYSCPSGSAVKDRMVYAAFKNSLINHLKGKLAGVDVAIDKNLEVGDLDELELSELQPEQQEEAESVDSSSSSSKTGLKFNKPKGPRRR</sequence>
<comment type="subcellular location">
    <subcellularLocation>
        <location evidence="1">Cytoplasm</location>
        <location evidence="1">Cytoskeleton</location>
    </subcellularLocation>
</comment>
<evidence type="ECO:0000313" key="10">
    <source>
        <dbReference type="EMBL" id="RCK54322.1"/>
    </source>
</evidence>
<evidence type="ECO:0000256" key="8">
    <source>
        <dbReference type="SAM" id="MobiDB-lite"/>
    </source>
</evidence>
<dbReference type="SUPFAM" id="SSF55753">
    <property type="entry name" value="Actin depolymerizing proteins"/>
    <property type="match status" value="2"/>
</dbReference>
<dbReference type="PANTHER" id="PTHR13759:SF1">
    <property type="entry name" value="TWINFILIN"/>
    <property type="match status" value="1"/>
</dbReference>
<dbReference type="EMBL" id="QLNQ01000030">
    <property type="protein sequence ID" value="RCK54322.1"/>
    <property type="molecule type" value="Genomic_DNA"/>
</dbReference>
<keyword evidence="4" id="KW-0677">Repeat</keyword>
<dbReference type="STRING" id="5486.A0A367XNK1"/>
<keyword evidence="3" id="KW-0963">Cytoplasm</keyword>
<keyword evidence="6" id="KW-0206">Cytoskeleton</keyword>
<dbReference type="InterPro" id="IPR002108">
    <property type="entry name" value="ADF-H"/>
</dbReference>
<dbReference type="GO" id="GO:0005737">
    <property type="term" value="C:cytoplasm"/>
    <property type="evidence" value="ECO:0007669"/>
    <property type="project" value="TreeGrafter"/>
</dbReference>
<dbReference type="GO" id="GO:0051016">
    <property type="term" value="P:barbed-end actin filament capping"/>
    <property type="evidence" value="ECO:0007669"/>
    <property type="project" value="TreeGrafter"/>
</dbReference>
<keyword evidence="5" id="KW-0009">Actin-binding</keyword>
<evidence type="ECO:0000256" key="2">
    <source>
        <dbReference type="ARBA" id="ARBA00009557"/>
    </source>
</evidence>
<dbReference type="CDD" id="cd11285">
    <property type="entry name" value="ADF_Twf-N_like"/>
    <property type="match status" value="1"/>
</dbReference>
<dbReference type="GO" id="GO:0051015">
    <property type="term" value="F:actin filament binding"/>
    <property type="evidence" value="ECO:0007669"/>
    <property type="project" value="TreeGrafter"/>
</dbReference>
<keyword evidence="11" id="KW-1185">Reference proteome</keyword>
<evidence type="ECO:0000256" key="4">
    <source>
        <dbReference type="ARBA" id="ARBA00022737"/>
    </source>
</evidence>
<evidence type="ECO:0000256" key="6">
    <source>
        <dbReference type="ARBA" id="ARBA00023212"/>
    </source>
</evidence>
<dbReference type="GO" id="GO:0005884">
    <property type="term" value="C:actin filament"/>
    <property type="evidence" value="ECO:0007669"/>
    <property type="project" value="TreeGrafter"/>
</dbReference>
<dbReference type="SMART" id="SM00102">
    <property type="entry name" value="ADF"/>
    <property type="match status" value="2"/>
</dbReference>
<evidence type="ECO:0000256" key="5">
    <source>
        <dbReference type="ARBA" id="ARBA00023203"/>
    </source>
</evidence>
<accession>A0A367XNK1</accession>
<dbReference type="InterPro" id="IPR029006">
    <property type="entry name" value="ADF-H/Gelsolin-like_dom_sf"/>
</dbReference>
<evidence type="ECO:0000313" key="11">
    <source>
        <dbReference type="Proteomes" id="UP000253472"/>
    </source>
</evidence>
<evidence type="ECO:0000256" key="1">
    <source>
        <dbReference type="ARBA" id="ARBA00004245"/>
    </source>
</evidence>
<protein>
    <submittedName>
        <fullName evidence="10">Twinfilin-1</fullName>
    </submittedName>
</protein>
<feature type="domain" description="ADF-H" evidence="9">
    <location>
        <begin position="184"/>
        <end position="321"/>
    </location>
</feature>
<comment type="similarity">
    <text evidence="2">Belongs to the actin-binding proteins ADF family. Twinfilin subfamily.</text>
</comment>
<comment type="subunit">
    <text evidence="7">Interacts with G-actin; ADP-actin form.</text>
</comment>
<dbReference type="InterPro" id="IPR028458">
    <property type="entry name" value="Twinfilin"/>
</dbReference>
<reference evidence="10 11" key="1">
    <citation type="submission" date="2018-06" db="EMBL/GenBank/DDBJ databases">
        <title>Whole genome sequencing of Candida tropicalis (genome annotated by CSBL at Korea University).</title>
        <authorList>
            <person name="Ahn J."/>
        </authorList>
    </citation>
    <scope>NUCLEOTIDE SEQUENCE [LARGE SCALE GENOMIC DNA]</scope>
    <source>
        <strain evidence="10 11">ATCC 20962</strain>
    </source>
</reference>
<dbReference type="Gene3D" id="3.40.20.10">
    <property type="entry name" value="Severin"/>
    <property type="match status" value="2"/>
</dbReference>
<feature type="domain" description="ADF-H" evidence="9">
    <location>
        <begin position="1"/>
        <end position="135"/>
    </location>
</feature>
<proteinExistence type="inferred from homology"/>
<dbReference type="PROSITE" id="PS51263">
    <property type="entry name" value="ADF_H"/>
    <property type="match status" value="2"/>
</dbReference>
<dbReference type="Proteomes" id="UP000253472">
    <property type="component" value="Unassembled WGS sequence"/>
</dbReference>
<evidence type="ECO:0000256" key="7">
    <source>
        <dbReference type="ARBA" id="ARBA00038532"/>
    </source>
</evidence>
<dbReference type="OrthoDB" id="10006997at2759"/>
<organism evidence="10 11">
    <name type="scientific">Candida viswanathii</name>
    <dbReference type="NCBI Taxonomy" id="5486"/>
    <lineage>
        <taxon>Eukaryota</taxon>
        <taxon>Fungi</taxon>
        <taxon>Dikarya</taxon>
        <taxon>Ascomycota</taxon>
        <taxon>Saccharomycotina</taxon>
        <taxon>Pichiomycetes</taxon>
        <taxon>Debaryomycetaceae</taxon>
        <taxon>Candida/Lodderomyces clade</taxon>
        <taxon>Candida</taxon>
    </lineage>
</organism>
<dbReference type="GO" id="GO:0030042">
    <property type="term" value="P:actin filament depolymerization"/>
    <property type="evidence" value="ECO:0007669"/>
    <property type="project" value="TreeGrafter"/>
</dbReference>
<evidence type="ECO:0000259" key="9">
    <source>
        <dbReference type="PROSITE" id="PS51263"/>
    </source>
</evidence>
<dbReference type="PANTHER" id="PTHR13759">
    <property type="entry name" value="TWINFILIN"/>
    <property type="match status" value="1"/>
</dbReference>